<evidence type="ECO:0000256" key="1">
    <source>
        <dbReference type="SAM" id="MobiDB-lite"/>
    </source>
</evidence>
<proteinExistence type="predicted"/>
<dbReference type="VEuPathDB" id="ToxoDB:cyc_05804"/>
<sequence>MEAVQAWGRQRTELNAAVRRRWTNGRSTGETLASYLMLFTVDNRCDGRRTQKASRGDHAMQPGMHLVKGCPPFEDANLQGRSR</sequence>
<feature type="compositionally biased region" description="Basic and acidic residues" evidence="1">
    <location>
        <begin position="49"/>
        <end position="58"/>
    </location>
</feature>
<evidence type="ECO:0000313" key="2">
    <source>
        <dbReference type="EMBL" id="OEH75241.1"/>
    </source>
</evidence>
<gene>
    <name evidence="2" type="ORF">cyc_05804</name>
</gene>
<comment type="caution">
    <text evidence="2">The sequence shown here is derived from an EMBL/GenBank/DDBJ whole genome shotgun (WGS) entry which is preliminary data.</text>
</comment>
<evidence type="ECO:0000313" key="3">
    <source>
        <dbReference type="Proteomes" id="UP000095192"/>
    </source>
</evidence>
<accession>A0A1D3CVP9</accession>
<reference evidence="2 3" key="1">
    <citation type="journal article" date="2016" name="BMC Genomics">
        <title>Comparative genomics reveals Cyclospora cayetanensis possesses coccidia-like metabolism and invasion components but unique surface antigens.</title>
        <authorList>
            <person name="Liu S."/>
            <person name="Wang L."/>
            <person name="Zheng H."/>
            <person name="Xu Z."/>
            <person name="Roellig D.M."/>
            <person name="Li N."/>
            <person name="Frace M.A."/>
            <person name="Tang K."/>
            <person name="Arrowood M.J."/>
            <person name="Moss D.M."/>
            <person name="Zhang L."/>
            <person name="Feng Y."/>
            <person name="Xiao L."/>
        </authorList>
    </citation>
    <scope>NUCLEOTIDE SEQUENCE [LARGE SCALE GENOMIC DNA]</scope>
    <source>
        <strain evidence="2 3">CHN_HEN01</strain>
    </source>
</reference>
<dbReference type="AlphaFoldDB" id="A0A1D3CVP9"/>
<name>A0A1D3CVP9_9EIME</name>
<dbReference type="Proteomes" id="UP000095192">
    <property type="component" value="Unassembled WGS sequence"/>
</dbReference>
<feature type="region of interest" description="Disordered" evidence="1">
    <location>
        <begin position="49"/>
        <end position="83"/>
    </location>
</feature>
<organism evidence="2 3">
    <name type="scientific">Cyclospora cayetanensis</name>
    <dbReference type="NCBI Taxonomy" id="88456"/>
    <lineage>
        <taxon>Eukaryota</taxon>
        <taxon>Sar</taxon>
        <taxon>Alveolata</taxon>
        <taxon>Apicomplexa</taxon>
        <taxon>Conoidasida</taxon>
        <taxon>Coccidia</taxon>
        <taxon>Eucoccidiorida</taxon>
        <taxon>Eimeriorina</taxon>
        <taxon>Eimeriidae</taxon>
        <taxon>Cyclospora</taxon>
    </lineage>
</organism>
<protein>
    <submittedName>
        <fullName evidence="2">Uncharacterized protein</fullName>
    </submittedName>
</protein>
<dbReference type="InParanoid" id="A0A1D3CVP9"/>
<keyword evidence="3" id="KW-1185">Reference proteome</keyword>
<dbReference type="EMBL" id="JROU02001788">
    <property type="protein sequence ID" value="OEH75241.1"/>
    <property type="molecule type" value="Genomic_DNA"/>
</dbReference>